<accession>A0ACD3ZP71</accession>
<dbReference type="EMBL" id="CP090040">
    <property type="protein sequence ID" value="UPL03002.1"/>
    <property type="molecule type" value="Genomic_DNA"/>
</dbReference>
<protein>
    <submittedName>
        <fullName evidence="1">Uncharacterized protein</fullName>
    </submittedName>
</protein>
<reference evidence="1" key="1">
    <citation type="submission" date="2021-11" db="EMBL/GenBank/DDBJ databases">
        <title>Fusarium solani-melongenae Genome sequencing and assembly.</title>
        <authorList>
            <person name="Xie S."/>
            <person name="Huang L."/>
            <person name="Zhang X."/>
        </authorList>
    </citation>
    <scope>NUCLEOTIDE SEQUENCE</scope>
    <source>
        <strain evidence="1">CRI 24-3</strain>
    </source>
</reference>
<name>A0ACD3ZP71_FUSSC</name>
<dbReference type="Proteomes" id="UP000830768">
    <property type="component" value="Chromosome 12"/>
</dbReference>
<keyword evidence="2" id="KW-1185">Reference proteome</keyword>
<gene>
    <name evidence="1" type="ORF">LCI18_013936</name>
</gene>
<proteinExistence type="predicted"/>
<sequence>MAAARPAHPALPPANNKRGLPTGYVRALELLWALLFTVIPNSVDIVRELIPEIQFAIDSRSRLVMDTGLIKDPEMLRQAWEDSGLQGHLDRLLSDVQESTGAGGNPVPTGNGRGSTLNLPPHLRSFEGTQNASADTAQLTSDPASSNSADTPLRQRLTAIKAPPQIEAAPTTIPQNAQRLLDIYFAHTHCWLPIVQKHKMLEMLHSPSRSALGEGGNLATFWAVLALASLQESPDPPVPAGHRDSLLTPEKIYANARQLIPSEGAQKPGYVQALLILSLFKLDQGELSAAWHLIGQSVRICLDSGTLRLDGKVPDAPCGGDDSQCRLLLSCFVLDTIVSCQLSKPPHLRSADIRFLPALVEAGPDEWEPRAACPGKSNDGRSFIHQPLRAISIFNHYVDVIRILNDVMSDPTASNEVCTERSLALSRWYEQLPQHCILSSFPGQAQLEAAGRLSPQLVNLHLAFKSTEMFLKGQRSPTSPHRLPSTRNTDVVGLSTMNLILMFANHFGMSTMPTIFTSYQSISDGAVFRLNRGNPNTNPHSTRPDVAASHQSSAQSCEFPSSCLPTPAEYPEYPMVGTNDLVPSTVPSLSCKTEGKLIIIAF</sequence>
<organism evidence="1 2">
    <name type="scientific">Fusarium solani subsp. cucurbitae</name>
    <name type="common">Neocosmosporum cucurbitae</name>
    <dbReference type="NCBI Taxonomy" id="2747967"/>
    <lineage>
        <taxon>Eukaryota</taxon>
        <taxon>Fungi</taxon>
        <taxon>Dikarya</taxon>
        <taxon>Ascomycota</taxon>
        <taxon>Pezizomycotina</taxon>
        <taxon>Sordariomycetes</taxon>
        <taxon>Hypocreomycetidae</taxon>
        <taxon>Hypocreales</taxon>
        <taxon>Nectriaceae</taxon>
        <taxon>Fusarium</taxon>
        <taxon>Fusarium solani species complex</taxon>
    </lineage>
</organism>
<evidence type="ECO:0000313" key="1">
    <source>
        <dbReference type="EMBL" id="UPL03002.1"/>
    </source>
</evidence>
<evidence type="ECO:0000313" key="2">
    <source>
        <dbReference type="Proteomes" id="UP000830768"/>
    </source>
</evidence>